<organism evidence="2 3">
    <name type="scientific">Lactuca saligna</name>
    <name type="common">Willowleaf lettuce</name>
    <dbReference type="NCBI Taxonomy" id="75948"/>
    <lineage>
        <taxon>Eukaryota</taxon>
        <taxon>Viridiplantae</taxon>
        <taxon>Streptophyta</taxon>
        <taxon>Embryophyta</taxon>
        <taxon>Tracheophyta</taxon>
        <taxon>Spermatophyta</taxon>
        <taxon>Magnoliopsida</taxon>
        <taxon>eudicotyledons</taxon>
        <taxon>Gunneridae</taxon>
        <taxon>Pentapetalae</taxon>
        <taxon>asterids</taxon>
        <taxon>campanulids</taxon>
        <taxon>Asterales</taxon>
        <taxon>Asteraceae</taxon>
        <taxon>Cichorioideae</taxon>
        <taxon>Cichorieae</taxon>
        <taxon>Lactucinae</taxon>
        <taxon>Lactuca</taxon>
    </lineage>
</organism>
<dbReference type="EMBL" id="OX465086">
    <property type="protein sequence ID" value="CAI9260958.1"/>
    <property type="molecule type" value="Genomic_DNA"/>
</dbReference>
<sequence>MENGSNTSKSNSFKQQPLPSFFFKSSPLNSIAMEDVVFMGPSKVKGSFMLIVFDNESLTNATKKEPVTHTSMVGHLNDSQKNRVESWKDKQNKKKKSVAKVAKEVQIHVNHQMGEKQGSTKANGMQPLSQIVTIPKSQITPYRVVIIVDFSYPSSWHTD</sequence>
<dbReference type="Proteomes" id="UP001177003">
    <property type="component" value="Chromosome 0"/>
</dbReference>
<feature type="region of interest" description="Disordered" evidence="1">
    <location>
        <begin position="63"/>
        <end position="95"/>
    </location>
</feature>
<name>A0AA35Y7R0_LACSI</name>
<feature type="compositionally biased region" description="Basic and acidic residues" evidence="1">
    <location>
        <begin position="78"/>
        <end position="90"/>
    </location>
</feature>
<reference evidence="2" key="1">
    <citation type="submission" date="2023-04" db="EMBL/GenBank/DDBJ databases">
        <authorList>
            <person name="Vijverberg K."/>
            <person name="Xiong W."/>
            <person name="Schranz E."/>
        </authorList>
    </citation>
    <scope>NUCLEOTIDE SEQUENCE</scope>
</reference>
<keyword evidence="3" id="KW-1185">Reference proteome</keyword>
<gene>
    <name evidence="2" type="ORF">LSALG_LOCUS1776</name>
</gene>
<dbReference type="AlphaFoldDB" id="A0AA35Y7R0"/>
<evidence type="ECO:0000256" key="1">
    <source>
        <dbReference type="SAM" id="MobiDB-lite"/>
    </source>
</evidence>
<protein>
    <submittedName>
        <fullName evidence="2">Uncharacterized protein</fullName>
    </submittedName>
</protein>
<evidence type="ECO:0000313" key="3">
    <source>
        <dbReference type="Proteomes" id="UP001177003"/>
    </source>
</evidence>
<accession>A0AA35Y7R0</accession>
<proteinExistence type="predicted"/>
<evidence type="ECO:0000313" key="2">
    <source>
        <dbReference type="EMBL" id="CAI9260958.1"/>
    </source>
</evidence>